<accession>A0A0B1SZW7</accession>
<dbReference type="AlphaFoldDB" id="A0A0B1SZW7"/>
<sequence>MRFGGREESKRMPAVTFRFNGSVLGGNVSGNGRVSSLLSSDNFGKMRSRSLETGIHGYEGQFGSDNA</sequence>
<protein>
    <submittedName>
        <fullName evidence="1">Uncharacterized protein</fullName>
    </submittedName>
</protein>
<dbReference type="Proteomes" id="UP000053660">
    <property type="component" value="Unassembled WGS sequence"/>
</dbReference>
<proteinExistence type="predicted"/>
<gene>
    <name evidence="1" type="ORF">OESDEN_09313</name>
</gene>
<name>A0A0B1SZW7_OESDE</name>
<reference evidence="1 2" key="1">
    <citation type="submission" date="2014-03" db="EMBL/GenBank/DDBJ databases">
        <title>Draft genome of the hookworm Oesophagostomum dentatum.</title>
        <authorList>
            <person name="Mitreva M."/>
        </authorList>
    </citation>
    <scope>NUCLEOTIDE SEQUENCE [LARGE SCALE GENOMIC DNA]</scope>
    <source>
        <strain evidence="1 2">OD-Hann</strain>
    </source>
</reference>
<keyword evidence="2" id="KW-1185">Reference proteome</keyword>
<evidence type="ECO:0000313" key="2">
    <source>
        <dbReference type="Proteomes" id="UP000053660"/>
    </source>
</evidence>
<organism evidence="1 2">
    <name type="scientific">Oesophagostomum dentatum</name>
    <name type="common">Nodular worm</name>
    <dbReference type="NCBI Taxonomy" id="61180"/>
    <lineage>
        <taxon>Eukaryota</taxon>
        <taxon>Metazoa</taxon>
        <taxon>Ecdysozoa</taxon>
        <taxon>Nematoda</taxon>
        <taxon>Chromadorea</taxon>
        <taxon>Rhabditida</taxon>
        <taxon>Rhabditina</taxon>
        <taxon>Rhabditomorpha</taxon>
        <taxon>Strongyloidea</taxon>
        <taxon>Strongylidae</taxon>
        <taxon>Oesophagostomum</taxon>
    </lineage>
</organism>
<evidence type="ECO:0000313" key="1">
    <source>
        <dbReference type="EMBL" id="KHJ90833.1"/>
    </source>
</evidence>
<dbReference type="EMBL" id="KN552610">
    <property type="protein sequence ID" value="KHJ90833.1"/>
    <property type="molecule type" value="Genomic_DNA"/>
</dbReference>